<proteinExistence type="predicted"/>
<keyword evidence="3" id="KW-1185">Reference proteome</keyword>
<evidence type="ECO:0000313" key="3">
    <source>
        <dbReference type="Proteomes" id="UP000026714"/>
    </source>
</evidence>
<protein>
    <submittedName>
        <fullName evidence="2">Uncharacterized protein</fullName>
    </submittedName>
</protein>
<dbReference type="EMBL" id="AZRA01000061">
    <property type="protein sequence ID" value="KDB52027.1"/>
    <property type="molecule type" value="Genomic_DNA"/>
</dbReference>
<dbReference type="STRING" id="34103.SAMN05421778_101329"/>
<dbReference type="Proteomes" id="UP000026714">
    <property type="component" value="Unassembled WGS sequence"/>
</dbReference>
<organism evidence="2 3">
    <name type="scientific">Sphaerotilus natans subsp. natans DSM 6575</name>
    <dbReference type="NCBI Taxonomy" id="1286631"/>
    <lineage>
        <taxon>Bacteria</taxon>
        <taxon>Pseudomonadati</taxon>
        <taxon>Pseudomonadota</taxon>
        <taxon>Betaproteobacteria</taxon>
        <taxon>Burkholderiales</taxon>
        <taxon>Sphaerotilaceae</taxon>
        <taxon>Sphaerotilus</taxon>
    </lineage>
</organism>
<comment type="caution">
    <text evidence="2">The sequence shown here is derived from an EMBL/GenBank/DDBJ whole genome shotgun (WGS) entry which is preliminary data.</text>
</comment>
<accession>A0A059KKQ3</accession>
<evidence type="ECO:0000256" key="1">
    <source>
        <dbReference type="SAM" id="MobiDB-lite"/>
    </source>
</evidence>
<sequence length="76" mass="8252">MKLAPACKTCPWRDGGYVYDDDGREAVLEGYEASCHCIVGTQAVFHHQPARPGEACRGPEHFEAGTPGYRDATAVQ</sequence>
<name>A0A059KKQ3_9BURK</name>
<dbReference type="RefSeq" id="WP_037482217.1">
    <property type="nucleotide sequence ID" value="NZ_AZRA01000061.1"/>
</dbReference>
<gene>
    <name evidence="2" type="ORF">X805_23970</name>
</gene>
<reference evidence="2 3" key="1">
    <citation type="journal article" date="2014" name="FEMS Microbiol. Ecol.">
        <title>Sphaerotilus natans encrusted with nanoball-shaped Fe(III) oxide minerals formed by nitrate-reducing mixotrophic Fe(II) oxidation.</title>
        <authorList>
            <person name="Park S."/>
            <person name="Kim D.H."/>
            <person name="Lee J.H."/>
            <person name="Hur H.G."/>
        </authorList>
    </citation>
    <scope>NUCLEOTIDE SEQUENCE [LARGE SCALE GENOMIC DNA]</scope>
    <source>
        <strain evidence="2 3">DSM 6575</strain>
    </source>
</reference>
<dbReference type="AlphaFoldDB" id="A0A059KKQ3"/>
<evidence type="ECO:0000313" key="2">
    <source>
        <dbReference type="EMBL" id="KDB52027.1"/>
    </source>
</evidence>
<feature type="region of interest" description="Disordered" evidence="1">
    <location>
        <begin position="56"/>
        <end position="76"/>
    </location>
</feature>